<dbReference type="EMBL" id="CAJOBC010003739">
    <property type="protein sequence ID" value="CAF3798357.1"/>
    <property type="molecule type" value="Genomic_DNA"/>
</dbReference>
<dbReference type="GO" id="GO:0000149">
    <property type="term" value="F:SNARE binding"/>
    <property type="evidence" value="ECO:0007669"/>
    <property type="project" value="TreeGrafter"/>
</dbReference>
<gene>
    <name evidence="3" type="ORF">GPM918_LOCUS15098</name>
    <name evidence="4" type="ORF">SRO942_LOCUS15095</name>
</gene>
<keyword evidence="5" id="KW-1185">Reference proteome</keyword>
<reference evidence="3" key="1">
    <citation type="submission" date="2021-02" db="EMBL/GenBank/DDBJ databases">
        <authorList>
            <person name="Nowell W R."/>
        </authorList>
    </citation>
    <scope>NUCLEOTIDE SEQUENCE</scope>
</reference>
<sequence length="765" mass="86132">MSDSDDEDCHVDEVNFVKPKPSFVEMRLSNLSEVKDAVTVESNRPESIAASSDRSSKRTVKQKRKLRKADTNIVSVQFNRLLESTEMHAGDVIKCNECGVIASHLSKIKQAEPQQQSDADNESGEQLPQSLWECEFCKHANATDIEQTDLPKQEDVTYLVAPAPAVHGADMTGVDNSIVIFVIDISGSMSTTTLINGTFQMPNALNKQQRMTENFGGARMIRQHNQTYVTRLQGVQMAVDSNLEKLMKEHPTRRAVLLTFNYELTYYGDGSKEPLVIRGDKLNSKEELIREAEQENNHELKPIIETKKKLVDRIYDLEEGGQTALGPAVMFALYIASKRQGSKIVLCTDGLANRGIGSLEVANDETSDEIEKERSIEEGNQFYGQITDLARDKGISISVITIKGTTCLLPIIGQMADGSGGQVTVVDLMNIRDEFATILEQQVIASNVQATLIVHRGLYIRNPENNEEKLNKSERDIGNVTKETEITFEFGVRNKQELKALHGIDFNQLKQFPFQLQVLYTAADGTKALRVLTQLKEATENREIAEQNAVRSVIAENHIRSTAHNMMNIDDDDDDMDYRGKTRYASNVFQKQQQKYITNLNKRVKDGNADEFNTGRWDKASKELHSHVKQAKSHKRMNNRGRQEHEYTGAKVPIVSTSRDGDTSTTAFSSASMVSSKQSEAPSKPRSYGFTAKNARVFSDIGSSKMYQYKQMNTNFLRSSSPPSGLRNESEEEKPQKKKTNIQEEEDEDDDEDEWEERKKDAKRK</sequence>
<feature type="region of interest" description="Disordered" evidence="1">
    <location>
        <begin position="622"/>
        <end position="688"/>
    </location>
</feature>
<evidence type="ECO:0000313" key="4">
    <source>
        <dbReference type="EMBL" id="CAF3798357.1"/>
    </source>
</evidence>
<dbReference type="PROSITE" id="PS50234">
    <property type="entry name" value="VWFA"/>
    <property type="match status" value="1"/>
</dbReference>
<evidence type="ECO:0000313" key="3">
    <source>
        <dbReference type="EMBL" id="CAF1027360.1"/>
    </source>
</evidence>
<dbReference type="Pfam" id="PF04811">
    <property type="entry name" value="Sec23_trunk"/>
    <property type="match status" value="1"/>
</dbReference>
<dbReference type="InterPro" id="IPR036465">
    <property type="entry name" value="vWFA_dom_sf"/>
</dbReference>
<evidence type="ECO:0000259" key="2">
    <source>
        <dbReference type="PROSITE" id="PS50234"/>
    </source>
</evidence>
<name>A0A814IPW7_9BILA</name>
<dbReference type="GO" id="GO:0070971">
    <property type="term" value="C:endoplasmic reticulum exit site"/>
    <property type="evidence" value="ECO:0007669"/>
    <property type="project" value="TreeGrafter"/>
</dbReference>
<proteinExistence type="predicted"/>
<accession>A0A814IPW7</accession>
<feature type="compositionally biased region" description="Basic residues" evidence="1">
    <location>
        <begin position="627"/>
        <end position="639"/>
    </location>
</feature>
<dbReference type="InterPro" id="IPR006896">
    <property type="entry name" value="Sec23/24_trunk_dom"/>
</dbReference>
<dbReference type="GO" id="GO:0008270">
    <property type="term" value="F:zinc ion binding"/>
    <property type="evidence" value="ECO:0007669"/>
    <property type="project" value="TreeGrafter"/>
</dbReference>
<dbReference type="Proteomes" id="UP000663829">
    <property type="component" value="Unassembled WGS sequence"/>
</dbReference>
<dbReference type="AlphaFoldDB" id="A0A814IPW7"/>
<dbReference type="PANTHER" id="PTHR13803:SF36">
    <property type="entry name" value="TYPE A VON WILLEBRAND FACTOR DOMAIN-CONTAINING PROTEIN"/>
    <property type="match status" value="1"/>
</dbReference>
<dbReference type="Proteomes" id="UP000681722">
    <property type="component" value="Unassembled WGS sequence"/>
</dbReference>
<evidence type="ECO:0000313" key="5">
    <source>
        <dbReference type="Proteomes" id="UP000663829"/>
    </source>
</evidence>
<dbReference type="GO" id="GO:0030127">
    <property type="term" value="C:COPII vesicle coat"/>
    <property type="evidence" value="ECO:0007669"/>
    <property type="project" value="InterPro"/>
</dbReference>
<organism evidence="3 5">
    <name type="scientific">Didymodactylos carnosus</name>
    <dbReference type="NCBI Taxonomy" id="1234261"/>
    <lineage>
        <taxon>Eukaryota</taxon>
        <taxon>Metazoa</taxon>
        <taxon>Spiralia</taxon>
        <taxon>Gnathifera</taxon>
        <taxon>Rotifera</taxon>
        <taxon>Eurotatoria</taxon>
        <taxon>Bdelloidea</taxon>
        <taxon>Philodinida</taxon>
        <taxon>Philodinidae</taxon>
        <taxon>Didymodactylos</taxon>
    </lineage>
</organism>
<dbReference type="Gene3D" id="3.40.50.410">
    <property type="entry name" value="von Willebrand factor, type A domain"/>
    <property type="match status" value="1"/>
</dbReference>
<dbReference type="OrthoDB" id="1724672at2759"/>
<dbReference type="EMBL" id="CAJNOQ010003740">
    <property type="protein sequence ID" value="CAF1027360.1"/>
    <property type="molecule type" value="Genomic_DNA"/>
</dbReference>
<feature type="compositionally biased region" description="Polar residues" evidence="1">
    <location>
        <begin position="655"/>
        <end position="681"/>
    </location>
</feature>
<dbReference type="GO" id="GO:0090110">
    <property type="term" value="P:COPII-coated vesicle cargo loading"/>
    <property type="evidence" value="ECO:0007669"/>
    <property type="project" value="TreeGrafter"/>
</dbReference>
<dbReference type="InterPro" id="IPR002035">
    <property type="entry name" value="VWF_A"/>
</dbReference>
<dbReference type="SUPFAM" id="SSF53300">
    <property type="entry name" value="vWA-like"/>
    <property type="match status" value="1"/>
</dbReference>
<dbReference type="GO" id="GO:0006886">
    <property type="term" value="P:intracellular protein transport"/>
    <property type="evidence" value="ECO:0007669"/>
    <property type="project" value="InterPro"/>
</dbReference>
<feature type="region of interest" description="Disordered" evidence="1">
    <location>
        <begin position="38"/>
        <end position="64"/>
    </location>
</feature>
<dbReference type="PANTHER" id="PTHR13803">
    <property type="entry name" value="SEC24-RELATED PROTEIN"/>
    <property type="match status" value="1"/>
</dbReference>
<comment type="caution">
    <text evidence="3">The sequence shown here is derived from an EMBL/GenBank/DDBJ whole genome shotgun (WGS) entry which is preliminary data.</text>
</comment>
<feature type="compositionally biased region" description="Polar residues" evidence="1">
    <location>
        <begin position="712"/>
        <end position="723"/>
    </location>
</feature>
<feature type="region of interest" description="Disordered" evidence="1">
    <location>
        <begin position="712"/>
        <end position="765"/>
    </location>
</feature>
<protein>
    <recommendedName>
        <fullName evidence="2">VWFA domain-containing protein</fullName>
    </recommendedName>
</protein>
<dbReference type="InterPro" id="IPR050550">
    <property type="entry name" value="SEC23_SEC24_subfamily"/>
</dbReference>
<evidence type="ECO:0000256" key="1">
    <source>
        <dbReference type="SAM" id="MobiDB-lite"/>
    </source>
</evidence>
<feature type="domain" description="VWFA" evidence="2">
    <location>
        <begin position="178"/>
        <end position="448"/>
    </location>
</feature>
<feature type="compositionally biased region" description="Acidic residues" evidence="1">
    <location>
        <begin position="743"/>
        <end position="755"/>
    </location>
</feature>
<feature type="compositionally biased region" description="Basic and acidic residues" evidence="1">
    <location>
        <begin position="756"/>
        <end position="765"/>
    </location>
</feature>